<evidence type="ECO:0000313" key="4">
    <source>
        <dbReference type="Proteomes" id="UP000192223"/>
    </source>
</evidence>
<name>A0A1W4XC54_AGRPL</name>
<dbReference type="FunCoup" id="A0A1W4XC54">
    <property type="interactions" value="2159"/>
</dbReference>
<keyword evidence="1" id="KW-0694">RNA-binding</keyword>
<dbReference type="Gene3D" id="3.30.160.20">
    <property type="match status" value="2"/>
</dbReference>
<feature type="region of interest" description="Disordered" evidence="2">
    <location>
        <begin position="233"/>
        <end position="273"/>
    </location>
</feature>
<dbReference type="FunFam" id="3.30.160.20:FF:000021">
    <property type="entry name" value="Microprocessor complex subunit DGCR8"/>
    <property type="match status" value="1"/>
</dbReference>
<accession>A0A1W4XC54</accession>
<sequence length="554" mass="62770">MEATTDQIAVDNIETNSTAECPFNNGLRDDTNEEVSDERKFHVLDETNESDSPEYDSDSDVPDEEVEKMLEEALNNKKRTATEAELDKDKSFEEKDKPVLIERGQNHFEILPEGWIHVIHNSGMPIYLHKTTRVCTLSKPYFLGPGSARKHEIPISAIPCLNYKKALEMEKNKSTQEGNLEMPNARIETVAENSKNSNLAPEHVKEYCEKLFQFRTIKVMKFKSWSERRKYSKKKKTEKQLQRPTLPDGTKLITFPIQSNDNDGTNGTNSKKEWIMNPNGKSYVCILHEYVQHALKKQPSYKFTELENAATPYAAAVLINDMQYGVGYGTSKKQAKSEAAKATLEILIPEMKSKVITDSKVSSTASKAQECELSFFDKIKVEDPRVAEFCAKTTEPSPHDILLTCLQRNFGLGDIQISYQGNMLNQQNEFTMMVGKHTATVVCRNKRDGKQRASQAILQALHPHITSWGSLLRLYGNRSIKSFKEKKLEEQEITLLQSKAAVNSPNFAILDKLKTELSKLKDKRNSVKPVGVFIPPPTDQLPRFSSSNLKNVDL</sequence>
<dbReference type="Gene3D" id="3.30.160.590">
    <property type="match status" value="1"/>
</dbReference>
<proteinExistence type="predicted"/>
<feature type="region of interest" description="Disordered" evidence="2">
    <location>
        <begin position="1"/>
        <end position="63"/>
    </location>
</feature>
<protein>
    <submittedName>
        <fullName evidence="5">Microprocessor complex subunit DGCR8</fullName>
    </submittedName>
</protein>
<dbReference type="GO" id="GO:0070878">
    <property type="term" value="F:primary miRNA binding"/>
    <property type="evidence" value="ECO:0007669"/>
    <property type="project" value="TreeGrafter"/>
</dbReference>
<dbReference type="FunFam" id="3.30.160.20:FF:000051">
    <property type="entry name" value="Microprocessor complex subunit DGCR8"/>
    <property type="match status" value="1"/>
</dbReference>
<dbReference type="InterPro" id="IPR040375">
    <property type="entry name" value="DGCR8"/>
</dbReference>
<feature type="compositionally biased region" description="Polar residues" evidence="2">
    <location>
        <begin position="1"/>
        <end position="19"/>
    </location>
</feature>
<dbReference type="SUPFAM" id="SSF54768">
    <property type="entry name" value="dsRNA-binding domain-like"/>
    <property type="match status" value="1"/>
</dbReference>
<feature type="compositionally biased region" description="Polar residues" evidence="2">
    <location>
        <begin position="256"/>
        <end position="269"/>
    </location>
</feature>
<feature type="domain" description="DRBM" evidence="3">
    <location>
        <begin position="282"/>
        <end position="349"/>
    </location>
</feature>
<dbReference type="PANTHER" id="PTHR13482">
    <property type="entry name" value="MICRORNA PROCESSOR COMPLEX SUBUNIT DGCR8"/>
    <property type="match status" value="1"/>
</dbReference>
<gene>
    <name evidence="5" type="primary">LOC108742860</name>
</gene>
<evidence type="ECO:0000313" key="5">
    <source>
        <dbReference type="RefSeq" id="XP_018333701.1"/>
    </source>
</evidence>
<dbReference type="STRING" id="224129.A0A1W4XC54"/>
<reference evidence="5" key="1">
    <citation type="submission" date="2025-08" db="UniProtKB">
        <authorList>
            <consortium name="RefSeq"/>
        </authorList>
    </citation>
    <scope>IDENTIFICATION</scope>
    <source>
        <tissue evidence="5">Entire body</tissue>
    </source>
</reference>
<dbReference type="AlphaFoldDB" id="A0A1W4XC54"/>
<evidence type="ECO:0000256" key="1">
    <source>
        <dbReference type="PROSITE-ProRule" id="PRU00266"/>
    </source>
</evidence>
<dbReference type="Pfam" id="PF00035">
    <property type="entry name" value="dsrm"/>
    <property type="match status" value="1"/>
</dbReference>
<dbReference type="PROSITE" id="PS50137">
    <property type="entry name" value="DS_RBD"/>
    <property type="match status" value="1"/>
</dbReference>
<dbReference type="Gene3D" id="2.20.70.10">
    <property type="match status" value="1"/>
</dbReference>
<dbReference type="CDD" id="cd19867">
    <property type="entry name" value="DSRM_DGCR8_rpt1"/>
    <property type="match status" value="1"/>
</dbReference>
<dbReference type="GO" id="GO:0042802">
    <property type="term" value="F:identical protein binding"/>
    <property type="evidence" value="ECO:0007669"/>
    <property type="project" value="InterPro"/>
</dbReference>
<dbReference type="Proteomes" id="UP000192223">
    <property type="component" value="Unplaced"/>
</dbReference>
<dbReference type="InterPro" id="IPR014720">
    <property type="entry name" value="dsRBD_dom"/>
</dbReference>
<dbReference type="GO" id="GO:0070877">
    <property type="term" value="C:microprocessor complex"/>
    <property type="evidence" value="ECO:0007669"/>
    <property type="project" value="InterPro"/>
</dbReference>
<dbReference type="OrthoDB" id="112668at2759"/>
<dbReference type="GO" id="GO:0031053">
    <property type="term" value="P:primary miRNA processing"/>
    <property type="evidence" value="ECO:0007669"/>
    <property type="project" value="InterPro"/>
</dbReference>
<keyword evidence="4" id="KW-1185">Reference proteome</keyword>
<dbReference type="CDD" id="cd19868">
    <property type="entry name" value="DSRM_DGCR8_rpt2"/>
    <property type="match status" value="1"/>
</dbReference>
<evidence type="ECO:0000259" key="3">
    <source>
        <dbReference type="PROSITE" id="PS50137"/>
    </source>
</evidence>
<dbReference type="SMART" id="SM00358">
    <property type="entry name" value="DSRM"/>
    <property type="match status" value="1"/>
</dbReference>
<dbReference type="GeneID" id="108742860"/>
<dbReference type="GO" id="GO:0020037">
    <property type="term" value="F:heme binding"/>
    <property type="evidence" value="ECO:0007669"/>
    <property type="project" value="InterPro"/>
</dbReference>
<feature type="compositionally biased region" description="Acidic residues" evidence="2">
    <location>
        <begin position="46"/>
        <end position="63"/>
    </location>
</feature>
<organism evidence="4 5">
    <name type="scientific">Agrilus planipennis</name>
    <name type="common">Emerald ash borer</name>
    <name type="synonym">Agrilus marcopoli</name>
    <dbReference type="NCBI Taxonomy" id="224129"/>
    <lineage>
        <taxon>Eukaryota</taxon>
        <taxon>Metazoa</taxon>
        <taxon>Ecdysozoa</taxon>
        <taxon>Arthropoda</taxon>
        <taxon>Hexapoda</taxon>
        <taxon>Insecta</taxon>
        <taxon>Pterygota</taxon>
        <taxon>Neoptera</taxon>
        <taxon>Endopterygota</taxon>
        <taxon>Coleoptera</taxon>
        <taxon>Polyphaga</taxon>
        <taxon>Elateriformia</taxon>
        <taxon>Buprestoidea</taxon>
        <taxon>Buprestidae</taxon>
        <taxon>Agrilinae</taxon>
        <taxon>Agrilus</taxon>
    </lineage>
</organism>
<evidence type="ECO:0000256" key="2">
    <source>
        <dbReference type="SAM" id="MobiDB-lite"/>
    </source>
</evidence>
<dbReference type="InParanoid" id="A0A1W4XC54"/>
<dbReference type="RefSeq" id="XP_018333701.1">
    <property type="nucleotide sequence ID" value="XM_018478199.1"/>
</dbReference>
<dbReference type="CTD" id="43728"/>
<dbReference type="FunFam" id="3.30.160.590:FF:000001">
    <property type="entry name" value="microprocessor complex subunit DGCR8"/>
    <property type="match status" value="1"/>
</dbReference>
<dbReference type="GO" id="GO:0003725">
    <property type="term" value="F:double-stranded RNA binding"/>
    <property type="evidence" value="ECO:0007669"/>
    <property type="project" value="TreeGrafter"/>
</dbReference>
<dbReference type="PANTHER" id="PTHR13482:SF3">
    <property type="entry name" value="MICROPROCESSOR COMPLEX SUBUNIT DGCR8"/>
    <property type="match status" value="1"/>
</dbReference>
<dbReference type="KEGG" id="apln:108742860"/>